<feature type="compositionally biased region" description="Polar residues" evidence="5">
    <location>
        <begin position="7"/>
        <end position="16"/>
    </location>
</feature>
<feature type="region of interest" description="Disordered" evidence="5">
    <location>
        <begin position="1"/>
        <end position="32"/>
    </location>
</feature>
<dbReference type="PANTHER" id="PTHR41286">
    <property type="entry name" value="HNH NUCLEASE YAJD-RELATED"/>
    <property type="match status" value="1"/>
</dbReference>
<feature type="compositionally biased region" description="Basic and acidic residues" evidence="5">
    <location>
        <begin position="97"/>
        <end position="111"/>
    </location>
</feature>
<evidence type="ECO:0000259" key="6">
    <source>
        <dbReference type="Pfam" id="PF01844"/>
    </source>
</evidence>
<accession>A0A7U7GCX2</accession>
<evidence type="ECO:0000256" key="4">
    <source>
        <dbReference type="ARBA" id="ARBA00040194"/>
    </source>
</evidence>
<evidence type="ECO:0000313" key="8">
    <source>
        <dbReference type="Proteomes" id="UP000019184"/>
    </source>
</evidence>
<keyword evidence="2" id="KW-0378">Hydrolase</keyword>
<dbReference type="RefSeq" id="WP_051497816.1">
    <property type="nucleotide sequence ID" value="NZ_CBTK010000223.1"/>
</dbReference>
<evidence type="ECO:0000313" key="7">
    <source>
        <dbReference type="EMBL" id="CDH45892.1"/>
    </source>
</evidence>
<gene>
    <name evidence="7" type="ORF">BN874_30024</name>
</gene>
<dbReference type="NCBIfam" id="NF008448">
    <property type="entry name" value="PRK11295.1"/>
    <property type="match status" value="1"/>
</dbReference>
<protein>
    <recommendedName>
        <fullName evidence="4">Putative HNH nuclease YajD</fullName>
    </recommendedName>
</protein>
<dbReference type="GO" id="GO:0004519">
    <property type="term" value="F:endonuclease activity"/>
    <property type="evidence" value="ECO:0007669"/>
    <property type="project" value="UniProtKB-KW"/>
</dbReference>
<evidence type="ECO:0000256" key="1">
    <source>
        <dbReference type="ARBA" id="ARBA00022722"/>
    </source>
</evidence>
<dbReference type="AlphaFoldDB" id="A0A7U7GCX2"/>
<dbReference type="Pfam" id="PF01844">
    <property type="entry name" value="HNH"/>
    <property type="match status" value="1"/>
</dbReference>
<name>A0A7U7GCX2_9GAMM</name>
<dbReference type="InterPro" id="IPR002711">
    <property type="entry name" value="HNH"/>
</dbReference>
<dbReference type="CDD" id="cd00085">
    <property type="entry name" value="HNHc"/>
    <property type="match status" value="1"/>
</dbReference>
<comment type="caution">
    <text evidence="7">The sequence shown here is derived from an EMBL/GenBank/DDBJ whole genome shotgun (WGS) entry which is preliminary data.</text>
</comment>
<dbReference type="GO" id="GO:0016787">
    <property type="term" value="F:hydrolase activity"/>
    <property type="evidence" value="ECO:0007669"/>
    <property type="project" value="UniProtKB-KW"/>
</dbReference>
<dbReference type="GO" id="GO:0003676">
    <property type="term" value="F:nucleic acid binding"/>
    <property type="evidence" value="ECO:0007669"/>
    <property type="project" value="InterPro"/>
</dbReference>
<evidence type="ECO:0000256" key="5">
    <source>
        <dbReference type="SAM" id="MobiDB-lite"/>
    </source>
</evidence>
<keyword evidence="1" id="KW-0540">Nuclease</keyword>
<dbReference type="InterPro" id="IPR003615">
    <property type="entry name" value="HNH_nuc"/>
</dbReference>
<organism evidence="7 8">
    <name type="scientific">Candidatus Contendobacter odensis Run_B_J11</name>
    <dbReference type="NCBI Taxonomy" id="1400861"/>
    <lineage>
        <taxon>Bacteria</taxon>
        <taxon>Pseudomonadati</taxon>
        <taxon>Pseudomonadota</taxon>
        <taxon>Gammaproteobacteria</taxon>
        <taxon>Candidatus Competibacteraceae</taxon>
        <taxon>Candidatus Contendibacter</taxon>
    </lineage>
</organism>
<dbReference type="PANTHER" id="PTHR41286:SF1">
    <property type="entry name" value="HNH NUCLEASE YAJD-RELATED"/>
    <property type="match status" value="1"/>
</dbReference>
<evidence type="ECO:0000256" key="2">
    <source>
        <dbReference type="ARBA" id="ARBA00022801"/>
    </source>
</evidence>
<dbReference type="GO" id="GO:0008270">
    <property type="term" value="F:zinc ion binding"/>
    <property type="evidence" value="ECO:0007669"/>
    <property type="project" value="InterPro"/>
</dbReference>
<keyword evidence="7" id="KW-0255">Endonuclease</keyword>
<proteinExistence type="inferred from homology"/>
<comment type="similarity">
    <text evidence="3">Belongs to the HNH nuclease family.</text>
</comment>
<dbReference type="EMBL" id="CBTK010000223">
    <property type="protein sequence ID" value="CDH45892.1"/>
    <property type="molecule type" value="Genomic_DNA"/>
</dbReference>
<reference evidence="7 8" key="1">
    <citation type="journal article" date="2014" name="ISME J.">
        <title>Candidatus Competibacter-lineage genomes retrieved from metagenomes reveal functional metabolic diversity.</title>
        <authorList>
            <person name="McIlroy S.J."/>
            <person name="Albertsen M."/>
            <person name="Andresen E.K."/>
            <person name="Saunders A.M."/>
            <person name="Kristiansen R."/>
            <person name="Stokholm-Bjerregaard M."/>
            <person name="Nielsen K.L."/>
            <person name="Nielsen P.H."/>
        </authorList>
    </citation>
    <scope>NUCLEOTIDE SEQUENCE [LARGE SCALE GENOMIC DNA]</scope>
    <source>
        <strain evidence="7 8">Run_B_J11</strain>
    </source>
</reference>
<evidence type="ECO:0000256" key="3">
    <source>
        <dbReference type="ARBA" id="ARBA00038412"/>
    </source>
</evidence>
<dbReference type="OrthoDB" id="9796565at2"/>
<dbReference type="GO" id="GO:0005829">
    <property type="term" value="C:cytosol"/>
    <property type="evidence" value="ECO:0007669"/>
    <property type="project" value="TreeGrafter"/>
</dbReference>
<sequence>MPIKPKTPSSGGSKLDQTVAAARQSREKRERDYREQALKLYPWLCGRCTREFNRQNLQELTVHHRNHDHDYNPPDGSNWELLCLYCHDNEHQRYEEAAAARGGMDRADRKSGGATHNPFADLRSLLSGGKGNTSE</sequence>
<feature type="domain" description="HNH" evidence="6">
    <location>
        <begin position="45"/>
        <end position="93"/>
    </location>
</feature>
<dbReference type="Proteomes" id="UP000019184">
    <property type="component" value="Unassembled WGS sequence"/>
</dbReference>
<feature type="region of interest" description="Disordered" evidence="5">
    <location>
        <begin position="97"/>
        <end position="135"/>
    </location>
</feature>
<keyword evidence="8" id="KW-1185">Reference proteome</keyword>